<evidence type="ECO:0000313" key="1">
    <source>
        <dbReference type="EMBL" id="QJX46624.1"/>
    </source>
</evidence>
<dbReference type="EMBL" id="CP053538">
    <property type="protein sequence ID" value="QJX46624.1"/>
    <property type="molecule type" value="Genomic_DNA"/>
</dbReference>
<name>A0A6M6BFX2_9BACT</name>
<keyword evidence="2" id="KW-1185">Reference proteome</keyword>
<protein>
    <submittedName>
        <fullName evidence="1">Uncharacterized protein</fullName>
    </submittedName>
</protein>
<accession>A0A6M6BFX2</accession>
<reference evidence="1 2" key="1">
    <citation type="submission" date="2020-05" db="EMBL/GenBank/DDBJ databases">
        <title>Complete genome sequence of Hymenobacter sp. TS19 in Coasted Sand Dune.</title>
        <authorList>
            <person name="Lee J.-H."/>
            <person name="Jung J.-H."/>
            <person name="Jeong S."/>
            <person name="Zhao L."/>
            <person name="Kim M.-K."/>
            <person name="Seo H.-S."/>
            <person name="Lim S."/>
        </authorList>
    </citation>
    <scope>NUCLEOTIDE SEQUENCE [LARGE SCALE GENOMIC DNA]</scope>
    <source>
        <strain evidence="1 2">TS19</strain>
    </source>
</reference>
<sequence>MVREIVERDGRYFVQCSDGEYETTVEEIQQFEEGGKRMLAYLELRQKMYGHKNWTVGTTPPNTDFHVILALFFQDLKKYFQEKYHAGESLWTAYKMCDMAILEGKESLLNPYAETERTNAWIGRWQTMKEFLDLFPKRGVFDETPPTVTPITESKPIDTIATQPAGEPVRLIRKYYSHLGKHLPSPTLPELAGEWYSDLSRIGKEGLEYYVTNLHERASNKAEFLACLAILLAEVEQHAHLPGYGYRQHYPLDYLTPERECEIEASGRAALQSVREWHTLASLSPIEQFLDRARKIELWQNERHQLATRKDGHEEWNEEYGVMLLALQRAVPTAKKKLLRAAYTELKRLLPTIKASRPLKWQRLYDDGQPFFSSSLTAAYAYSEFAPLRPTQNTTDQISEFFFQYLHIHLFEKEWHVWQALILLAGALGEPAPPTPETFQEKQIQPTAPALDTPALTSNFAPHLLNYTLPELTALLTALGLVDTRKQATPAATPGAWVGVIYALIDEKRPRLKGSKAAIGRAFSATFGAVVSERAIQTGLGTRESEADQFKNRALVLLNT</sequence>
<evidence type="ECO:0000313" key="2">
    <source>
        <dbReference type="Proteomes" id="UP000501623"/>
    </source>
</evidence>
<dbReference type="Proteomes" id="UP000501623">
    <property type="component" value="Chromosome"/>
</dbReference>
<dbReference type="RefSeq" id="WP_171590732.1">
    <property type="nucleotide sequence ID" value="NZ_CP053538.1"/>
</dbReference>
<organism evidence="1 2">
    <name type="scientific">Hymenobacter taeanensis</name>
    <dbReference type="NCBI Taxonomy" id="2735321"/>
    <lineage>
        <taxon>Bacteria</taxon>
        <taxon>Pseudomonadati</taxon>
        <taxon>Bacteroidota</taxon>
        <taxon>Cytophagia</taxon>
        <taxon>Cytophagales</taxon>
        <taxon>Hymenobacteraceae</taxon>
        <taxon>Hymenobacter</taxon>
    </lineage>
</organism>
<dbReference type="KEGG" id="hts:HMJ29_06600"/>
<proteinExistence type="predicted"/>
<gene>
    <name evidence="1" type="ORF">HMJ29_06600</name>
</gene>
<dbReference type="AlphaFoldDB" id="A0A6M6BFX2"/>